<feature type="transmembrane region" description="Helical" evidence="6">
    <location>
        <begin position="12"/>
        <end position="32"/>
    </location>
</feature>
<keyword evidence="3 6" id="KW-0812">Transmembrane</keyword>
<feature type="transmembrane region" description="Helical" evidence="6">
    <location>
        <begin position="200"/>
        <end position="225"/>
    </location>
</feature>
<evidence type="ECO:0000256" key="1">
    <source>
        <dbReference type="ARBA" id="ARBA00004651"/>
    </source>
</evidence>
<dbReference type="Proteomes" id="UP000647416">
    <property type="component" value="Unassembled WGS sequence"/>
</dbReference>
<keyword evidence="5 6" id="KW-0472">Membrane</keyword>
<name>A0A926ISF1_9FIRM</name>
<evidence type="ECO:0000256" key="6">
    <source>
        <dbReference type="SAM" id="Phobius"/>
    </source>
</evidence>
<dbReference type="AlphaFoldDB" id="A0A926ISF1"/>
<comment type="subcellular location">
    <subcellularLocation>
        <location evidence="1">Cell membrane</location>
        <topology evidence="1">Multi-pass membrane protein</topology>
    </subcellularLocation>
</comment>
<evidence type="ECO:0000313" key="9">
    <source>
        <dbReference type="Proteomes" id="UP000647416"/>
    </source>
</evidence>
<gene>
    <name evidence="8" type="ORF">H8706_03510</name>
</gene>
<evidence type="ECO:0000256" key="2">
    <source>
        <dbReference type="ARBA" id="ARBA00022475"/>
    </source>
</evidence>
<dbReference type="Pfam" id="PF23357">
    <property type="entry name" value="DUF7088"/>
    <property type="match status" value="1"/>
</dbReference>
<comment type="caution">
    <text evidence="8">The sequence shown here is derived from an EMBL/GenBank/DDBJ whole genome shotgun (WGS) entry which is preliminary data.</text>
</comment>
<protein>
    <submittedName>
        <fullName evidence="8">Gldg family protein</fullName>
    </submittedName>
</protein>
<reference evidence="8" key="1">
    <citation type="submission" date="2020-08" db="EMBL/GenBank/DDBJ databases">
        <title>Genome public.</title>
        <authorList>
            <person name="Liu C."/>
            <person name="Sun Q."/>
        </authorList>
    </citation>
    <scope>NUCLEOTIDE SEQUENCE</scope>
    <source>
        <strain evidence="8">NSJ-50</strain>
    </source>
</reference>
<keyword evidence="2" id="KW-1003">Cell membrane</keyword>
<dbReference type="PANTHER" id="PTHR30294">
    <property type="entry name" value="MEMBRANE COMPONENT OF ABC TRANSPORTER YHHJ-RELATED"/>
    <property type="match status" value="1"/>
</dbReference>
<feature type="transmembrane region" description="Helical" evidence="6">
    <location>
        <begin position="237"/>
        <end position="256"/>
    </location>
</feature>
<evidence type="ECO:0000256" key="4">
    <source>
        <dbReference type="ARBA" id="ARBA00022989"/>
    </source>
</evidence>
<keyword evidence="4 6" id="KW-1133">Transmembrane helix</keyword>
<feature type="transmembrane region" description="Helical" evidence="6">
    <location>
        <begin position="95"/>
        <end position="118"/>
    </location>
</feature>
<keyword evidence="9" id="KW-1185">Reference proteome</keyword>
<evidence type="ECO:0000256" key="3">
    <source>
        <dbReference type="ARBA" id="ARBA00022692"/>
    </source>
</evidence>
<feature type="transmembrane region" description="Helical" evidence="6">
    <location>
        <begin position="664"/>
        <end position="685"/>
    </location>
</feature>
<dbReference type="InterPro" id="IPR055396">
    <property type="entry name" value="DUF7088"/>
</dbReference>
<proteinExistence type="predicted"/>
<evidence type="ECO:0000256" key="5">
    <source>
        <dbReference type="ARBA" id="ARBA00023136"/>
    </source>
</evidence>
<dbReference type="RefSeq" id="WP_262431515.1">
    <property type="nucleotide sequence ID" value="NZ_JACRTE010000003.1"/>
</dbReference>
<organism evidence="8 9">
    <name type="scientific">Qingrenia yutianensis</name>
    <dbReference type="NCBI Taxonomy" id="2763676"/>
    <lineage>
        <taxon>Bacteria</taxon>
        <taxon>Bacillati</taxon>
        <taxon>Bacillota</taxon>
        <taxon>Clostridia</taxon>
        <taxon>Eubacteriales</taxon>
        <taxon>Oscillospiraceae</taxon>
        <taxon>Qingrenia</taxon>
    </lineage>
</organism>
<feature type="transmembrane region" description="Helical" evidence="6">
    <location>
        <begin position="156"/>
        <end position="176"/>
    </location>
</feature>
<accession>A0A926ISF1</accession>
<feature type="transmembrane region" description="Helical" evidence="6">
    <location>
        <begin position="52"/>
        <end position="69"/>
    </location>
</feature>
<feature type="transmembrane region" description="Helical" evidence="6">
    <location>
        <begin position="124"/>
        <end position="144"/>
    </location>
</feature>
<evidence type="ECO:0000259" key="7">
    <source>
        <dbReference type="Pfam" id="PF23357"/>
    </source>
</evidence>
<dbReference type="GO" id="GO:0005886">
    <property type="term" value="C:plasma membrane"/>
    <property type="evidence" value="ECO:0007669"/>
    <property type="project" value="UniProtKB-SubCell"/>
</dbReference>
<sequence>MLAIYKKEIYAYLKSAVGYVFAGVYLAFYSYFFMTYNVVGDNADIGSLLENGVAVFILLIPILTMRLFAEEKHSKTSFVYLCAPLKTYQTVLGKYFAALSVFAVSSLIVPVSGAIMVFFKGQTVMEVVCVFSGYLLVGSVFIAAGMLMSSFAENQVISAILSFAVLLVLYFADLLLEASGGTVFEGFIKLISVSYHYKNLLAGIFDVGAVVYFISLSALFVTFTILKTEQNTQNKKVRLGVFALMCVVIFVFLNLFTENLARKIPLKFDCTQNKMFTLSKETKEYLKTVNEDIKFYYFASSGDESPYVMQVAEQYTRNCKNISFEKKDIIKNPVFAEKYKSDGENISKGTIVVESGKRFKSVDPGSAIAINRNGNVSANLGFTLEKKLTNAVDFVLRDKNVTVRYVTGHNEADFSIPAQKLGDENISVKKLDLANEDISPADTDMLVLFGLRDDLTKPEYEKIIGYLDNGGKVFIASNVGARCENVLKIAEQYGIYADDNCLVEGDSGKIIKNSNLYLAVEPVGNIFDNIRNTEPLVFPSAGSLTLKDTVGLKISSLAKTSETTKSKEIMDDGLGRTLGEGVFDVAGMSENDKNGAKLIFASNAQFISPDGDALKGILNSYSFVNREFFVQTVKYAVGGDGMYISIAPKSIMSRSLNLMLNQKFALIVIFMLIPAFVLVLGLIVWRKRKNL</sequence>
<dbReference type="PANTHER" id="PTHR30294:SF29">
    <property type="entry name" value="MULTIDRUG ABC TRANSPORTER PERMEASE YBHS-RELATED"/>
    <property type="match status" value="1"/>
</dbReference>
<dbReference type="InterPro" id="IPR051449">
    <property type="entry name" value="ABC-2_transporter_component"/>
</dbReference>
<evidence type="ECO:0000313" key="8">
    <source>
        <dbReference type="EMBL" id="MBC8595936.1"/>
    </source>
</evidence>
<feature type="domain" description="DUF7088" evidence="7">
    <location>
        <begin position="272"/>
        <end position="357"/>
    </location>
</feature>
<dbReference type="EMBL" id="JACRTE010000003">
    <property type="protein sequence ID" value="MBC8595936.1"/>
    <property type="molecule type" value="Genomic_DNA"/>
</dbReference>